<dbReference type="AlphaFoldDB" id="A0AAV7UMV5"/>
<feature type="region of interest" description="Disordered" evidence="1">
    <location>
        <begin position="220"/>
        <end position="279"/>
    </location>
</feature>
<keyword evidence="3" id="KW-1185">Reference proteome</keyword>
<reference evidence="2" key="1">
    <citation type="journal article" date="2022" name="bioRxiv">
        <title>Sequencing and chromosome-scale assembly of the giantPleurodeles waltlgenome.</title>
        <authorList>
            <person name="Brown T."/>
            <person name="Elewa A."/>
            <person name="Iarovenko S."/>
            <person name="Subramanian E."/>
            <person name="Araus A.J."/>
            <person name="Petzold A."/>
            <person name="Susuki M."/>
            <person name="Suzuki K.-i.T."/>
            <person name="Hayashi T."/>
            <person name="Toyoda A."/>
            <person name="Oliveira C."/>
            <person name="Osipova E."/>
            <person name="Leigh N.D."/>
            <person name="Simon A."/>
            <person name="Yun M.H."/>
        </authorList>
    </citation>
    <scope>NUCLEOTIDE SEQUENCE</scope>
    <source>
        <strain evidence="2">20211129_DDA</strain>
        <tissue evidence="2">Liver</tissue>
    </source>
</reference>
<protein>
    <submittedName>
        <fullName evidence="2">Uncharacterized protein</fullName>
    </submittedName>
</protein>
<dbReference type="Proteomes" id="UP001066276">
    <property type="component" value="Chromosome 3_1"/>
</dbReference>
<evidence type="ECO:0000313" key="3">
    <source>
        <dbReference type="Proteomes" id="UP001066276"/>
    </source>
</evidence>
<accession>A0AAV7UMV5</accession>
<comment type="caution">
    <text evidence="2">The sequence shown here is derived from an EMBL/GenBank/DDBJ whole genome shotgun (WGS) entry which is preliminary data.</text>
</comment>
<evidence type="ECO:0000256" key="1">
    <source>
        <dbReference type="SAM" id="MobiDB-lite"/>
    </source>
</evidence>
<organism evidence="2 3">
    <name type="scientific">Pleurodeles waltl</name>
    <name type="common">Iberian ribbed newt</name>
    <dbReference type="NCBI Taxonomy" id="8319"/>
    <lineage>
        <taxon>Eukaryota</taxon>
        <taxon>Metazoa</taxon>
        <taxon>Chordata</taxon>
        <taxon>Craniata</taxon>
        <taxon>Vertebrata</taxon>
        <taxon>Euteleostomi</taxon>
        <taxon>Amphibia</taxon>
        <taxon>Batrachia</taxon>
        <taxon>Caudata</taxon>
        <taxon>Salamandroidea</taxon>
        <taxon>Salamandridae</taxon>
        <taxon>Pleurodelinae</taxon>
        <taxon>Pleurodeles</taxon>
    </lineage>
</organism>
<name>A0AAV7UMV5_PLEWA</name>
<feature type="region of interest" description="Disordered" evidence="1">
    <location>
        <begin position="169"/>
        <end position="193"/>
    </location>
</feature>
<feature type="region of interest" description="Disordered" evidence="1">
    <location>
        <begin position="85"/>
        <end position="120"/>
    </location>
</feature>
<evidence type="ECO:0000313" key="2">
    <source>
        <dbReference type="EMBL" id="KAJ1189731.1"/>
    </source>
</evidence>
<sequence length="279" mass="30436">MAPASDFLAATVVQCYNGECTTDMTILLGFVTLFDLDWQLMRGVSRSWWDCLGPLAHPLASLIHCLLVRRRRHIVRMPARGAKAAATVGETKREETHGSGSKEMKVARSGSQGSMPEKVKAKIKPNEAINGKPVVMLLAKYLKQKPQQNVFYLWQAAALGSTMNLNTTSENVKEKEGAEQTTELSQKVNSPAILALPSDSPGVSVSEMNQEQEVVVVSSWTSDEDEDVDFDGGKGRAWKTSLSEAGSELTTPGEAESSEEGKGSEQFDSIKVTTMRKQK</sequence>
<feature type="compositionally biased region" description="Polar residues" evidence="1">
    <location>
        <begin position="179"/>
        <end position="189"/>
    </location>
</feature>
<feature type="compositionally biased region" description="Polar residues" evidence="1">
    <location>
        <begin position="240"/>
        <end position="250"/>
    </location>
</feature>
<dbReference type="EMBL" id="JANPWB010000005">
    <property type="protein sequence ID" value="KAJ1189731.1"/>
    <property type="molecule type" value="Genomic_DNA"/>
</dbReference>
<feature type="compositionally biased region" description="Basic and acidic residues" evidence="1">
    <location>
        <begin position="90"/>
        <end position="106"/>
    </location>
</feature>
<proteinExistence type="predicted"/>
<gene>
    <name evidence="2" type="ORF">NDU88_006473</name>
</gene>